<dbReference type="Proteomes" id="UP001597046">
    <property type="component" value="Unassembled WGS sequence"/>
</dbReference>
<reference evidence="7" key="1">
    <citation type="journal article" date="2019" name="Int. J. Syst. Evol. Microbiol.">
        <title>The Global Catalogue of Microorganisms (GCM) 10K type strain sequencing project: providing services to taxonomists for standard genome sequencing and annotation.</title>
        <authorList>
            <consortium name="The Broad Institute Genomics Platform"/>
            <consortium name="The Broad Institute Genome Sequencing Center for Infectious Disease"/>
            <person name="Wu L."/>
            <person name="Ma J."/>
        </authorList>
    </citation>
    <scope>NUCLEOTIDE SEQUENCE [LARGE SCALE GENOMIC DNA]</scope>
    <source>
        <strain evidence="7">CCUG 57508</strain>
    </source>
</reference>
<evidence type="ECO:0000313" key="7">
    <source>
        <dbReference type="Proteomes" id="UP001597046"/>
    </source>
</evidence>
<accession>A0ABW3MU79</accession>
<dbReference type="Pfam" id="PF09339">
    <property type="entry name" value="HTH_IclR"/>
    <property type="match status" value="1"/>
</dbReference>
<dbReference type="PANTHER" id="PTHR30136:SF24">
    <property type="entry name" value="HTH-TYPE TRANSCRIPTIONAL REPRESSOR ALLR"/>
    <property type="match status" value="1"/>
</dbReference>
<evidence type="ECO:0000256" key="1">
    <source>
        <dbReference type="ARBA" id="ARBA00023015"/>
    </source>
</evidence>
<dbReference type="Gene3D" id="3.30.450.40">
    <property type="match status" value="1"/>
</dbReference>
<dbReference type="SUPFAM" id="SSF55781">
    <property type="entry name" value="GAF domain-like"/>
    <property type="match status" value="1"/>
</dbReference>
<dbReference type="InterPro" id="IPR029016">
    <property type="entry name" value="GAF-like_dom_sf"/>
</dbReference>
<feature type="domain" description="IclR-ED" evidence="5">
    <location>
        <begin position="67"/>
        <end position="252"/>
    </location>
</feature>
<sequence length="261" mass="27875">MTNAPAAANALDVLEHLSRHAEPLPAASIARDLGLPRSSVYHLLKVLHGRGYVTHYVEERRFGLGQAAYELGSAYQRQAPLARVARAAMRRLVDQCGRNAHFATLDGRDVIYLLEERAPGQPMLVTDVGVRLPAHLTASGLAMLSALPATQVRALYPDRASFVQRSGGGGPRSLAELRSLLARTRTEGHAREEGTVTPDLSSVAVPVLDRGGRPLAAIALTLRTADATGEHVGDLVARARVAAEDIGRRLSPSTAGARRVQ</sequence>
<organism evidence="6 7">
    <name type="scientific">Terrabacter terrigena</name>
    <dbReference type="NCBI Taxonomy" id="574718"/>
    <lineage>
        <taxon>Bacteria</taxon>
        <taxon>Bacillati</taxon>
        <taxon>Actinomycetota</taxon>
        <taxon>Actinomycetes</taxon>
        <taxon>Micrococcales</taxon>
        <taxon>Intrasporangiaceae</taxon>
        <taxon>Terrabacter</taxon>
    </lineage>
</organism>
<proteinExistence type="predicted"/>
<dbReference type="SMART" id="SM00346">
    <property type="entry name" value="HTH_ICLR"/>
    <property type="match status" value="1"/>
</dbReference>
<dbReference type="PANTHER" id="PTHR30136">
    <property type="entry name" value="HELIX-TURN-HELIX TRANSCRIPTIONAL REGULATOR, ICLR FAMILY"/>
    <property type="match status" value="1"/>
</dbReference>
<keyword evidence="2" id="KW-0238">DNA-binding</keyword>
<gene>
    <name evidence="6" type="ORF">ACFQ2V_07765</name>
</gene>
<keyword evidence="7" id="KW-1185">Reference proteome</keyword>
<protein>
    <submittedName>
        <fullName evidence="6">IclR family transcriptional regulator</fullName>
    </submittedName>
</protein>
<keyword evidence="3" id="KW-0804">Transcription</keyword>
<evidence type="ECO:0000259" key="5">
    <source>
        <dbReference type="PROSITE" id="PS51078"/>
    </source>
</evidence>
<comment type="caution">
    <text evidence="6">The sequence shown here is derived from an EMBL/GenBank/DDBJ whole genome shotgun (WGS) entry which is preliminary data.</text>
</comment>
<dbReference type="PROSITE" id="PS51077">
    <property type="entry name" value="HTH_ICLR"/>
    <property type="match status" value="1"/>
</dbReference>
<evidence type="ECO:0000256" key="3">
    <source>
        <dbReference type="ARBA" id="ARBA00023163"/>
    </source>
</evidence>
<dbReference type="EMBL" id="JBHTKH010000004">
    <property type="protein sequence ID" value="MFD1054198.1"/>
    <property type="molecule type" value="Genomic_DNA"/>
</dbReference>
<dbReference type="InterPro" id="IPR036390">
    <property type="entry name" value="WH_DNA-bd_sf"/>
</dbReference>
<dbReference type="InterPro" id="IPR050707">
    <property type="entry name" value="HTH_MetabolicPath_Reg"/>
</dbReference>
<dbReference type="Gene3D" id="1.10.10.10">
    <property type="entry name" value="Winged helix-like DNA-binding domain superfamily/Winged helix DNA-binding domain"/>
    <property type="match status" value="1"/>
</dbReference>
<dbReference type="PROSITE" id="PS51078">
    <property type="entry name" value="ICLR_ED"/>
    <property type="match status" value="1"/>
</dbReference>
<dbReference type="InterPro" id="IPR036388">
    <property type="entry name" value="WH-like_DNA-bd_sf"/>
</dbReference>
<dbReference type="InterPro" id="IPR014757">
    <property type="entry name" value="Tscrpt_reg_IclR_C"/>
</dbReference>
<evidence type="ECO:0000313" key="6">
    <source>
        <dbReference type="EMBL" id="MFD1054198.1"/>
    </source>
</evidence>
<evidence type="ECO:0000259" key="4">
    <source>
        <dbReference type="PROSITE" id="PS51077"/>
    </source>
</evidence>
<feature type="domain" description="HTH iclR-type" evidence="4">
    <location>
        <begin position="4"/>
        <end position="66"/>
    </location>
</feature>
<dbReference type="InterPro" id="IPR005471">
    <property type="entry name" value="Tscrpt_reg_IclR_N"/>
</dbReference>
<dbReference type="SUPFAM" id="SSF46785">
    <property type="entry name" value="Winged helix' DNA-binding domain"/>
    <property type="match status" value="1"/>
</dbReference>
<name>A0ABW3MU79_9MICO</name>
<dbReference type="Pfam" id="PF01614">
    <property type="entry name" value="IclR_C"/>
    <property type="match status" value="1"/>
</dbReference>
<evidence type="ECO:0000256" key="2">
    <source>
        <dbReference type="ARBA" id="ARBA00023125"/>
    </source>
</evidence>
<dbReference type="RefSeq" id="WP_386052103.1">
    <property type="nucleotide sequence ID" value="NZ_JBHTKH010000004.1"/>
</dbReference>
<keyword evidence="1" id="KW-0805">Transcription regulation</keyword>